<dbReference type="EMBL" id="MU268185">
    <property type="protein sequence ID" value="KAH7905466.1"/>
    <property type="molecule type" value="Genomic_DNA"/>
</dbReference>
<dbReference type="Proteomes" id="UP000790377">
    <property type="component" value="Unassembled WGS sequence"/>
</dbReference>
<accession>A0ACB7ZWE5</accession>
<keyword evidence="2" id="KW-1185">Reference proteome</keyword>
<organism evidence="1 2">
    <name type="scientific">Hygrophoropsis aurantiaca</name>
    <dbReference type="NCBI Taxonomy" id="72124"/>
    <lineage>
        <taxon>Eukaryota</taxon>
        <taxon>Fungi</taxon>
        <taxon>Dikarya</taxon>
        <taxon>Basidiomycota</taxon>
        <taxon>Agaricomycotina</taxon>
        <taxon>Agaricomycetes</taxon>
        <taxon>Agaricomycetidae</taxon>
        <taxon>Boletales</taxon>
        <taxon>Coniophorineae</taxon>
        <taxon>Hygrophoropsidaceae</taxon>
        <taxon>Hygrophoropsis</taxon>
    </lineage>
</organism>
<gene>
    <name evidence="1" type="ORF">BJ138DRAFT_758555</name>
</gene>
<evidence type="ECO:0000313" key="2">
    <source>
        <dbReference type="Proteomes" id="UP000790377"/>
    </source>
</evidence>
<reference evidence="1" key="1">
    <citation type="journal article" date="2021" name="New Phytol.">
        <title>Evolutionary innovations through gain and loss of genes in the ectomycorrhizal Boletales.</title>
        <authorList>
            <person name="Wu G."/>
            <person name="Miyauchi S."/>
            <person name="Morin E."/>
            <person name="Kuo A."/>
            <person name="Drula E."/>
            <person name="Varga T."/>
            <person name="Kohler A."/>
            <person name="Feng B."/>
            <person name="Cao Y."/>
            <person name="Lipzen A."/>
            <person name="Daum C."/>
            <person name="Hundley H."/>
            <person name="Pangilinan J."/>
            <person name="Johnson J."/>
            <person name="Barry K."/>
            <person name="LaButti K."/>
            <person name="Ng V."/>
            <person name="Ahrendt S."/>
            <person name="Min B."/>
            <person name="Choi I.G."/>
            <person name="Park H."/>
            <person name="Plett J.M."/>
            <person name="Magnuson J."/>
            <person name="Spatafora J.W."/>
            <person name="Nagy L.G."/>
            <person name="Henrissat B."/>
            <person name="Grigoriev I.V."/>
            <person name="Yang Z.L."/>
            <person name="Xu J."/>
            <person name="Martin F.M."/>
        </authorList>
    </citation>
    <scope>NUCLEOTIDE SEQUENCE</scope>
    <source>
        <strain evidence="1">ATCC 28755</strain>
    </source>
</reference>
<evidence type="ECO:0000313" key="1">
    <source>
        <dbReference type="EMBL" id="KAH7905466.1"/>
    </source>
</evidence>
<protein>
    <submittedName>
        <fullName evidence="1">Quinon protein alcohol dehydrogenase-like superfamily</fullName>
    </submittedName>
</protein>
<comment type="caution">
    <text evidence="1">The sequence shown here is derived from an EMBL/GenBank/DDBJ whole genome shotgun (WGS) entry which is preliminary data.</text>
</comment>
<name>A0ACB7ZWE5_9AGAM</name>
<proteinExistence type="predicted"/>
<sequence>MTASASTELEDPTLHFPTKVFEGHTEDVWSVAYFHEKRIISGSTDKTVRIWNVECQEQEGESLVHDFGVLSIALSPDERRLMSGGGGVALWDLEGRTVVWKKEESEVQGYCVAYSPDGRLVAAKHIKAIVLLNAETGERIRDPLQFGESVSCLAFSPDGSRIAAGSSSGDVQVFDVATGETIVGLFKAHIKTVTSLVYALDGQQIITASIDGSIRVWDAATGQEIGDPMLGQERSIWQIVPSHDGQRLASASDDRTVRVWDLKTRRQIGGPLQAQDSRDFFSVAWSPDGRSIVAATKENIYLWDSPPLDDHTAIPQASVPTTSIAPLPVSATSLTNVTIRKAYLLLQISSRPRANSISSSILNLPAGSQPSNQTLATDKLPDDFFDSSPDLPGRVHSQISTIPIATVPLRSSIPYAAKPKTGPTISSTSVPSSSTNVFGRIGSRFRRDKHAPEAIEMQPRAPPKLPKYSPVGKVALGQADKRLYMDESKDKKPGPGDEEQEVLEDIDVNCWELFCAMIEQCFSCCKGSDAQGDDG</sequence>